<protein>
    <recommendedName>
        <fullName evidence="7">SUN domain-containing protein</fullName>
    </recommendedName>
</protein>
<dbReference type="GO" id="GO:0034993">
    <property type="term" value="C:meiotic nuclear membrane microtubule tethering complex"/>
    <property type="evidence" value="ECO:0007669"/>
    <property type="project" value="TreeGrafter"/>
</dbReference>
<feature type="compositionally biased region" description="Low complexity" evidence="5">
    <location>
        <begin position="159"/>
        <end position="170"/>
    </location>
</feature>
<dbReference type="InterPro" id="IPR045119">
    <property type="entry name" value="SUN1-5"/>
</dbReference>
<proteinExistence type="predicted"/>
<dbReference type="OrthoDB" id="342281at2759"/>
<evidence type="ECO:0000313" key="9">
    <source>
        <dbReference type="Proteomes" id="UP000799766"/>
    </source>
</evidence>
<feature type="region of interest" description="Disordered" evidence="5">
    <location>
        <begin position="24"/>
        <end position="56"/>
    </location>
</feature>
<comment type="subcellular location">
    <subcellularLocation>
        <location evidence="1">Membrane</location>
    </subcellularLocation>
</comment>
<keyword evidence="4 6" id="KW-0472">Membrane</keyword>
<evidence type="ECO:0000256" key="5">
    <source>
        <dbReference type="SAM" id="MobiDB-lite"/>
    </source>
</evidence>
<evidence type="ECO:0000256" key="3">
    <source>
        <dbReference type="ARBA" id="ARBA00022989"/>
    </source>
</evidence>
<evidence type="ECO:0000256" key="2">
    <source>
        <dbReference type="ARBA" id="ARBA00022692"/>
    </source>
</evidence>
<dbReference type="PROSITE" id="PS51469">
    <property type="entry name" value="SUN"/>
    <property type="match status" value="1"/>
</dbReference>
<evidence type="ECO:0000256" key="1">
    <source>
        <dbReference type="ARBA" id="ARBA00004370"/>
    </source>
</evidence>
<dbReference type="EMBL" id="MU001676">
    <property type="protein sequence ID" value="KAF2459131.1"/>
    <property type="molecule type" value="Genomic_DNA"/>
</dbReference>
<name>A0A6A6P558_9PEZI</name>
<dbReference type="Gene3D" id="2.60.120.260">
    <property type="entry name" value="Galactose-binding domain-like"/>
    <property type="match status" value="1"/>
</dbReference>
<dbReference type="Proteomes" id="UP000799766">
    <property type="component" value="Unassembled WGS sequence"/>
</dbReference>
<feature type="compositionally biased region" description="Polar residues" evidence="5">
    <location>
        <begin position="110"/>
        <end position="121"/>
    </location>
</feature>
<feature type="compositionally biased region" description="Acidic residues" evidence="5">
    <location>
        <begin position="333"/>
        <end position="348"/>
    </location>
</feature>
<sequence length="844" mass="92397">MFGQGCSSFTVAGEPAGFVTHHLPFRPKPEDPTGVDISDRFNFLSTSPPPSPSITDISARFRSLSTVPDHPSLDDFSNFFASPAMSDAGSTTTRRSARLSGHPQPVAPSPGQTPRRSTRSGPASGVAFGAGTPAPDSITRVTPAPHGGPQKRILPTVQSRASAAYGSAGRPMLGRPEHRAGQRGLGDALEQAIRNARENTASPEDREGSIHSSPGQPTDPDTDDNYNPSPSASREVTASDATALDDDGSKSYGPMHEAGIGGGLGYATSYYAHMTRRGEHADGPISSRGRGSARGRASSRPYTRSQEELEVRAEEKFVRGRPQAATLDSKRDEEDEGDEEDEEDEEEENTWMDYARYYCSIALEVLPRLAFRFLILVFVVSAVAIAFYAPYKALQTMRFSGNDNVSTSFFGSLRDNVASFTDWAGYTMSTEKRKLTMDSQRRLELLETMVPQALEDFKKRLPDLVVLGKDPKTGKPVLTDDFKKAFRAWWVQENKGGSSESVVTSWLSKNKQHLSAMIIGDLEPHVKDAVDETFKDKMVLTKDETVALIKEHVGRFYAELDARPKIKDVERQLATQEFRLEDKIRDSVRRRPASADKSLLDDFSRAMIANMAGALTWPNHLAPAHGPVIIPKLTSRSYDLHRWRDHRLSGAGSGWGPAAAFKPWTEPGDAWCAAESERGRAALGFELARFVHPVDLVLEHFPRQGLLDGGRSAPRHVELWAEVRAWHSGGGGDGEGGGEYDDATVARRVRDAAARLALPCSEEPLDGGGAAQDMVCLGRFEYVVGADNWVQPFGLDVPMRRLGAVAARYVLRVTENWGGPRTCVYRVRIAHMGSLHAQALMIIR</sequence>
<evidence type="ECO:0000313" key="8">
    <source>
        <dbReference type="EMBL" id="KAF2459131.1"/>
    </source>
</evidence>
<accession>A0A6A6P558</accession>
<feature type="domain" description="SUN" evidence="7">
    <location>
        <begin position="626"/>
        <end position="834"/>
    </location>
</feature>
<keyword evidence="9" id="KW-1185">Reference proteome</keyword>
<keyword evidence="2 6" id="KW-0812">Transmembrane</keyword>
<feature type="compositionally biased region" description="Low complexity" evidence="5">
    <location>
        <begin position="286"/>
        <end position="300"/>
    </location>
</feature>
<evidence type="ECO:0000256" key="4">
    <source>
        <dbReference type="ARBA" id="ARBA00023136"/>
    </source>
</evidence>
<dbReference type="PANTHER" id="PTHR12911">
    <property type="entry name" value="SAD1/UNC-84-LIKE PROTEIN-RELATED"/>
    <property type="match status" value="1"/>
</dbReference>
<keyword evidence="3 6" id="KW-1133">Transmembrane helix</keyword>
<evidence type="ECO:0000259" key="7">
    <source>
        <dbReference type="PROSITE" id="PS51469"/>
    </source>
</evidence>
<dbReference type="GO" id="GO:0043495">
    <property type="term" value="F:protein-membrane adaptor activity"/>
    <property type="evidence" value="ECO:0007669"/>
    <property type="project" value="TreeGrafter"/>
</dbReference>
<reference evidence="8" key="1">
    <citation type="journal article" date="2020" name="Stud. Mycol.">
        <title>101 Dothideomycetes genomes: a test case for predicting lifestyles and emergence of pathogens.</title>
        <authorList>
            <person name="Haridas S."/>
            <person name="Albert R."/>
            <person name="Binder M."/>
            <person name="Bloem J."/>
            <person name="Labutti K."/>
            <person name="Salamov A."/>
            <person name="Andreopoulos B."/>
            <person name="Baker S."/>
            <person name="Barry K."/>
            <person name="Bills G."/>
            <person name="Bluhm B."/>
            <person name="Cannon C."/>
            <person name="Castanera R."/>
            <person name="Culley D."/>
            <person name="Daum C."/>
            <person name="Ezra D."/>
            <person name="Gonzalez J."/>
            <person name="Henrissat B."/>
            <person name="Kuo A."/>
            <person name="Liang C."/>
            <person name="Lipzen A."/>
            <person name="Lutzoni F."/>
            <person name="Magnuson J."/>
            <person name="Mondo S."/>
            <person name="Nolan M."/>
            <person name="Ohm R."/>
            <person name="Pangilinan J."/>
            <person name="Park H.-J."/>
            <person name="Ramirez L."/>
            <person name="Alfaro M."/>
            <person name="Sun H."/>
            <person name="Tritt A."/>
            <person name="Yoshinaga Y."/>
            <person name="Zwiers L.-H."/>
            <person name="Turgeon B."/>
            <person name="Goodwin S."/>
            <person name="Spatafora J."/>
            <person name="Crous P."/>
            <person name="Grigoriev I."/>
        </authorList>
    </citation>
    <scope>NUCLEOTIDE SEQUENCE</scope>
    <source>
        <strain evidence="8">ATCC 16933</strain>
    </source>
</reference>
<feature type="transmembrane region" description="Helical" evidence="6">
    <location>
        <begin position="369"/>
        <end position="389"/>
    </location>
</feature>
<dbReference type="InterPro" id="IPR012919">
    <property type="entry name" value="SUN_dom"/>
</dbReference>
<dbReference type="PANTHER" id="PTHR12911:SF8">
    <property type="entry name" value="KLAROID PROTEIN-RELATED"/>
    <property type="match status" value="1"/>
</dbReference>
<feature type="region of interest" description="Disordered" evidence="5">
    <location>
        <begin position="83"/>
        <end position="256"/>
    </location>
</feature>
<organism evidence="8 9">
    <name type="scientific">Lineolata rhizophorae</name>
    <dbReference type="NCBI Taxonomy" id="578093"/>
    <lineage>
        <taxon>Eukaryota</taxon>
        <taxon>Fungi</taxon>
        <taxon>Dikarya</taxon>
        <taxon>Ascomycota</taxon>
        <taxon>Pezizomycotina</taxon>
        <taxon>Dothideomycetes</taxon>
        <taxon>Dothideomycetes incertae sedis</taxon>
        <taxon>Lineolatales</taxon>
        <taxon>Lineolataceae</taxon>
        <taxon>Lineolata</taxon>
    </lineage>
</organism>
<gene>
    <name evidence="8" type="ORF">BDY21DRAFT_362611</name>
</gene>
<dbReference type="AlphaFoldDB" id="A0A6A6P558"/>
<feature type="compositionally biased region" description="Basic and acidic residues" evidence="5">
    <location>
        <begin position="305"/>
        <end position="318"/>
    </location>
</feature>
<evidence type="ECO:0000256" key="6">
    <source>
        <dbReference type="SAM" id="Phobius"/>
    </source>
</evidence>
<feature type="region of interest" description="Disordered" evidence="5">
    <location>
        <begin position="278"/>
        <end position="348"/>
    </location>
</feature>